<feature type="transmembrane region" description="Helical" evidence="1">
    <location>
        <begin position="232"/>
        <end position="250"/>
    </location>
</feature>
<feature type="transmembrane region" description="Helical" evidence="1">
    <location>
        <begin position="161"/>
        <end position="185"/>
    </location>
</feature>
<dbReference type="Proteomes" id="UP000053257">
    <property type="component" value="Unassembled WGS sequence"/>
</dbReference>
<dbReference type="PANTHER" id="PTHR40465:SF1">
    <property type="entry name" value="DUF6534 DOMAIN-CONTAINING PROTEIN"/>
    <property type="match status" value="1"/>
</dbReference>
<dbReference type="InterPro" id="IPR045339">
    <property type="entry name" value="DUF6534"/>
</dbReference>
<feature type="transmembrane region" description="Helical" evidence="1">
    <location>
        <begin position="20"/>
        <end position="45"/>
    </location>
</feature>
<evidence type="ECO:0000313" key="4">
    <source>
        <dbReference type="Proteomes" id="UP000053257"/>
    </source>
</evidence>
<feature type="transmembrane region" description="Helical" evidence="1">
    <location>
        <begin position="206"/>
        <end position="226"/>
    </location>
</feature>
<keyword evidence="1" id="KW-0812">Transmembrane</keyword>
<protein>
    <recommendedName>
        <fullName evidence="2">DUF6534 domain-containing protein</fullName>
    </recommendedName>
</protein>
<feature type="transmembrane region" description="Helical" evidence="1">
    <location>
        <begin position="127"/>
        <end position="149"/>
    </location>
</feature>
<keyword evidence="4" id="KW-1185">Reference proteome</keyword>
<sequence>MVEATIPIPAGLPTTFDNTWGAAMIGGFITAVLYGVMLVQIWMFFRRSQGEGPFMRASVRTHLLNTMHLICIIHALYRFMVSNFLNPLALIEKTPWSVMVVFFTAATDVLVQCWFTFRVHRLSKGNWWLTVILGCLTITVLGNSVGVFQLATFPEFAKANWVVYLGLAFTVTTDLIIALALCYYLRRMRSGSFHRTESMITNLMVYAVNTGLLTSLLCIACIVARVTQPNNFIFIGLFFPLSSLYSNALLGSLNARDWFRTGSDALTIPLGSISSGSGRNRTQPIAPIAFRHETDTYKEDPGTGPQLSVQVNTDVVKATL</sequence>
<keyword evidence="1" id="KW-1133">Transmembrane helix</keyword>
<evidence type="ECO:0000256" key="1">
    <source>
        <dbReference type="SAM" id="Phobius"/>
    </source>
</evidence>
<dbReference type="HOGENOM" id="CLU_046025_5_4_1"/>
<reference evidence="3 4" key="1">
    <citation type="journal article" date="2014" name="PLoS Genet.">
        <title>Analysis of the Phlebiopsis gigantea genome, transcriptome and secretome provides insight into its pioneer colonization strategies of wood.</title>
        <authorList>
            <person name="Hori C."/>
            <person name="Ishida T."/>
            <person name="Igarashi K."/>
            <person name="Samejima M."/>
            <person name="Suzuki H."/>
            <person name="Master E."/>
            <person name="Ferreira P."/>
            <person name="Ruiz-Duenas F.J."/>
            <person name="Held B."/>
            <person name="Canessa P."/>
            <person name="Larrondo L.F."/>
            <person name="Schmoll M."/>
            <person name="Druzhinina I.S."/>
            <person name="Kubicek C.P."/>
            <person name="Gaskell J.A."/>
            <person name="Kersten P."/>
            <person name="St John F."/>
            <person name="Glasner J."/>
            <person name="Sabat G."/>
            <person name="Splinter BonDurant S."/>
            <person name="Syed K."/>
            <person name="Yadav J."/>
            <person name="Mgbeahuruike A.C."/>
            <person name="Kovalchuk A."/>
            <person name="Asiegbu F.O."/>
            <person name="Lackner G."/>
            <person name="Hoffmeister D."/>
            <person name="Rencoret J."/>
            <person name="Gutierrez A."/>
            <person name="Sun H."/>
            <person name="Lindquist E."/>
            <person name="Barry K."/>
            <person name="Riley R."/>
            <person name="Grigoriev I.V."/>
            <person name="Henrissat B."/>
            <person name="Kues U."/>
            <person name="Berka R.M."/>
            <person name="Martinez A.T."/>
            <person name="Covert S.F."/>
            <person name="Blanchette R.A."/>
            <person name="Cullen D."/>
        </authorList>
    </citation>
    <scope>NUCLEOTIDE SEQUENCE [LARGE SCALE GENOMIC DNA]</scope>
    <source>
        <strain evidence="3 4">11061_1 CR5-6</strain>
    </source>
</reference>
<dbReference type="EMBL" id="KN840508">
    <property type="protein sequence ID" value="KIP06899.1"/>
    <property type="molecule type" value="Genomic_DNA"/>
</dbReference>
<dbReference type="AlphaFoldDB" id="A0A0C3NP64"/>
<feature type="transmembrane region" description="Helical" evidence="1">
    <location>
        <begin position="96"/>
        <end position="115"/>
    </location>
</feature>
<dbReference type="STRING" id="745531.A0A0C3NP64"/>
<gene>
    <name evidence="3" type="ORF">PHLGIDRAFT_24357</name>
</gene>
<evidence type="ECO:0000259" key="2">
    <source>
        <dbReference type="Pfam" id="PF20152"/>
    </source>
</evidence>
<feature type="domain" description="DUF6534" evidence="2">
    <location>
        <begin position="171"/>
        <end position="257"/>
    </location>
</feature>
<organism evidence="3 4">
    <name type="scientific">Phlebiopsis gigantea (strain 11061_1 CR5-6)</name>
    <name type="common">White-rot fungus</name>
    <name type="synonym">Peniophora gigantea</name>
    <dbReference type="NCBI Taxonomy" id="745531"/>
    <lineage>
        <taxon>Eukaryota</taxon>
        <taxon>Fungi</taxon>
        <taxon>Dikarya</taxon>
        <taxon>Basidiomycota</taxon>
        <taxon>Agaricomycotina</taxon>
        <taxon>Agaricomycetes</taxon>
        <taxon>Polyporales</taxon>
        <taxon>Phanerochaetaceae</taxon>
        <taxon>Phlebiopsis</taxon>
    </lineage>
</organism>
<evidence type="ECO:0000313" key="3">
    <source>
        <dbReference type="EMBL" id="KIP06899.1"/>
    </source>
</evidence>
<feature type="transmembrane region" description="Helical" evidence="1">
    <location>
        <begin position="57"/>
        <end position="76"/>
    </location>
</feature>
<keyword evidence="1" id="KW-0472">Membrane</keyword>
<dbReference type="Pfam" id="PF20152">
    <property type="entry name" value="DUF6534"/>
    <property type="match status" value="1"/>
</dbReference>
<proteinExistence type="predicted"/>
<dbReference type="PANTHER" id="PTHR40465">
    <property type="entry name" value="CHROMOSOME 1, WHOLE GENOME SHOTGUN SEQUENCE"/>
    <property type="match status" value="1"/>
</dbReference>
<dbReference type="OrthoDB" id="2535105at2759"/>
<accession>A0A0C3NP64</accession>
<name>A0A0C3NP64_PHLG1</name>